<dbReference type="Gramene" id="rna26060">
    <property type="protein sequence ID" value="RHN63368.1"/>
    <property type="gene ID" value="gene26060"/>
</dbReference>
<dbReference type="Proteomes" id="UP000002051">
    <property type="component" value="Chromosome 4"/>
</dbReference>
<reference evidence="4" key="3">
    <citation type="submission" date="2015-04" db="UniProtKB">
        <authorList>
            <consortium name="EnsemblPlants"/>
        </authorList>
    </citation>
    <scope>IDENTIFICATION</scope>
    <source>
        <strain evidence="4">cv. Jemalong A17</strain>
    </source>
</reference>
<accession>G7JLD9</accession>
<reference evidence="2 5" key="2">
    <citation type="journal article" date="2014" name="BMC Genomics">
        <title>An improved genome release (version Mt4.0) for the model legume Medicago truncatula.</title>
        <authorList>
            <person name="Tang H."/>
            <person name="Krishnakumar V."/>
            <person name="Bidwell S."/>
            <person name="Rosen B."/>
            <person name="Chan A."/>
            <person name="Zhou S."/>
            <person name="Gentzbittel L."/>
            <person name="Childs K.L."/>
            <person name="Yandell M."/>
            <person name="Gundlach H."/>
            <person name="Mayer K.F."/>
            <person name="Schwartz D.C."/>
            <person name="Town C.D."/>
        </authorList>
    </citation>
    <scope>GENOME REANNOTATION</scope>
    <source>
        <strain evidence="4 5">cv. Jemalong A17</strain>
    </source>
</reference>
<sequence>MTCHGFPLLSSKRFVRVNLGCEEALPLDHKFMIVRVKDESLTMYMELDVRKSYLGMAMGRGRDGFYLPRPHIQFSYTYMLSYPYPMGMRNSISSPSRRVRVSQPHPHPRIE</sequence>
<dbReference type="PaxDb" id="3880-AES91028"/>
<dbReference type="AlphaFoldDB" id="G7JLD9"/>
<gene>
    <name evidence="2" type="ordered locus">MTR_4g103500</name>
    <name evidence="3" type="ORF">MtrunA17_Chr4g0057541</name>
</gene>
<dbReference type="EMBL" id="PSQE01000004">
    <property type="protein sequence ID" value="RHN63368.1"/>
    <property type="molecule type" value="Genomic_DNA"/>
</dbReference>
<reference evidence="3" key="4">
    <citation type="journal article" date="2018" name="Nat. Plants">
        <title>Whole-genome landscape of Medicago truncatula symbiotic genes.</title>
        <authorList>
            <person name="Pecrix Y."/>
            <person name="Gamas P."/>
            <person name="Carrere S."/>
        </authorList>
    </citation>
    <scope>NUCLEOTIDE SEQUENCE</scope>
    <source>
        <tissue evidence="3">Leaves</tissue>
    </source>
</reference>
<feature type="region of interest" description="Disordered" evidence="1">
    <location>
        <begin position="90"/>
        <end position="111"/>
    </location>
</feature>
<protein>
    <submittedName>
        <fullName evidence="2 4">Uncharacterized protein</fullName>
    </submittedName>
</protein>
<keyword evidence="5" id="KW-1185">Reference proteome</keyword>
<dbReference type="HOGENOM" id="CLU_2162165_0_0_1"/>
<evidence type="ECO:0000313" key="5">
    <source>
        <dbReference type="Proteomes" id="UP000002051"/>
    </source>
</evidence>
<evidence type="ECO:0000313" key="3">
    <source>
        <dbReference type="EMBL" id="RHN63368.1"/>
    </source>
</evidence>
<evidence type="ECO:0000313" key="2">
    <source>
        <dbReference type="EMBL" id="AES91028.1"/>
    </source>
</evidence>
<proteinExistence type="predicted"/>
<dbReference type="Proteomes" id="UP000265566">
    <property type="component" value="Chromosome 4"/>
</dbReference>
<dbReference type="EnsemblPlants" id="AES91028">
    <property type="protein sequence ID" value="AES91028"/>
    <property type="gene ID" value="MTR_4g103500"/>
</dbReference>
<evidence type="ECO:0000313" key="4">
    <source>
        <dbReference type="EnsemblPlants" id="AES91028"/>
    </source>
</evidence>
<dbReference type="EMBL" id="CM001220">
    <property type="protein sequence ID" value="AES91028.1"/>
    <property type="molecule type" value="Genomic_DNA"/>
</dbReference>
<organism evidence="2 5">
    <name type="scientific">Medicago truncatula</name>
    <name type="common">Barrel medic</name>
    <name type="synonym">Medicago tribuloides</name>
    <dbReference type="NCBI Taxonomy" id="3880"/>
    <lineage>
        <taxon>Eukaryota</taxon>
        <taxon>Viridiplantae</taxon>
        <taxon>Streptophyta</taxon>
        <taxon>Embryophyta</taxon>
        <taxon>Tracheophyta</taxon>
        <taxon>Spermatophyta</taxon>
        <taxon>Magnoliopsida</taxon>
        <taxon>eudicotyledons</taxon>
        <taxon>Gunneridae</taxon>
        <taxon>Pentapetalae</taxon>
        <taxon>rosids</taxon>
        <taxon>fabids</taxon>
        <taxon>Fabales</taxon>
        <taxon>Fabaceae</taxon>
        <taxon>Papilionoideae</taxon>
        <taxon>50 kb inversion clade</taxon>
        <taxon>NPAAA clade</taxon>
        <taxon>Hologalegina</taxon>
        <taxon>IRL clade</taxon>
        <taxon>Trifolieae</taxon>
        <taxon>Medicago</taxon>
    </lineage>
</organism>
<reference evidence="2 5" key="1">
    <citation type="journal article" date="2011" name="Nature">
        <title>The Medicago genome provides insight into the evolution of rhizobial symbioses.</title>
        <authorList>
            <person name="Young N.D."/>
            <person name="Debelle F."/>
            <person name="Oldroyd G.E."/>
            <person name="Geurts R."/>
            <person name="Cannon S.B."/>
            <person name="Udvardi M.K."/>
            <person name="Benedito V.A."/>
            <person name="Mayer K.F."/>
            <person name="Gouzy J."/>
            <person name="Schoof H."/>
            <person name="Van de Peer Y."/>
            <person name="Proost S."/>
            <person name="Cook D.R."/>
            <person name="Meyers B.C."/>
            <person name="Spannagl M."/>
            <person name="Cheung F."/>
            <person name="De Mita S."/>
            <person name="Krishnakumar V."/>
            <person name="Gundlach H."/>
            <person name="Zhou S."/>
            <person name="Mudge J."/>
            <person name="Bharti A.K."/>
            <person name="Murray J.D."/>
            <person name="Naoumkina M.A."/>
            <person name="Rosen B."/>
            <person name="Silverstein K.A."/>
            <person name="Tang H."/>
            <person name="Rombauts S."/>
            <person name="Zhao P.X."/>
            <person name="Zhou P."/>
            <person name="Barbe V."/>
            <person name="Bardou P."/>
            <person name="Bechner M."/>
            <person name="Bellec A."/>
            <person name="Berger A."/>
            <person name="Berges H."/>
            <person name="Bidwell S."/>
            <person name="Bisseling T."/>
            <person name="Choisne N."/>
            <person name="Couloux A."/>
            <person name="Denny R."/>
            <person name="Deshpande S."/>
            <person name="Dai X."/>
            <person name="Doyle J.J."/>
            <person name="Dudez A.M."/>
            <person name="Farmer A.D."/>
            <person name="Fouteau S."/>
            <person name="Franken C."/>
            <person name="Gibelin C."/>
            <person name="Gish J."/>
            <person name="Goldstein S."/>
            <person name="Gonzalez A.J."/>
            <person name="Green P.J."/>
            <person name="Hallab A."/>
            <person name="Hartog M."/>
            <person name="Hua A."/>
            <person name="Humphray S.J."/>
            <person name="Jeong D.H."/>
            <person name="Jing Y."/>
            <person name="Jocker A."/>
            <person name="Kenton S.M."/>
            <person name="Kim D.J."/>
            <person name="Klee K."/>
            <person name="Lai H."/>
            <person name="Lang C."/>
            <person name="Lin S."/>
            <person name="Macmil S.L."/>
            <person name="Magdelenat G."/>
            <person name="Matthews L."/>
            <person name="McCorrison J."/>
            <person name="Monaghan E.L."/>
            <person name="Mun J.H."/>
            <person name="Najar F.Z."/>
            <person name="Nicholson C."/>
            <person name="Noirot C."/>
            <person name="O'Bleness M."/>
            <person name="Paule C.R."/>
            <person name="Poulain J."/>
            <person name="Prion F."/>
            <person name="Qin B."/>
            <person name="Qu C."/>
            <person name="Retzel E.F."/>
            <person name="Riddle C."/>
            <person name="Sallet E."/>
            <person name="Samain S."/>
            <person name="Samson N."/>
            <person name="Sanders I."/>
            <person name="Saurat O."/>
            <person name="Scarpelli C."/>
            <person name="Schiex T."/>
            <person name="Segurens B."/>
            <person name="Severin A.J."/>
            <person name="Sherrier D.J."/>
            <person name="Shi R."/>
            <person name="Sims S."/>
            <person name="Singer S.R."/>
            <person name="Sinharoy S."/>
            <person name="Sterck L."/>
            <person name="Viollet A."/>
            <person name="Wang B.B."/>
            <person name="Wang K."/>
            <person name="Wang M."/>
            <person name="Wang X."/>
            <person name="Warfsmann J."/>
            <person name="Weissenbach J."/>
            <person name="White D.D."/>
            <person name="White J.D."/>
            <person name="Wiley G.B."/>
            <person name="Wincker P."/>
            <person name="Xing Y."/>
            <person name="Yang L."/>
            <person name="Yao Z."/>
            <person name="Ying F."/>
            <person name="Zhai J."/>
            <person name="Zhou L."/>
            <person name="Zuber A."/>
            <person name="Denarie J."/>
            <person name="Dixon R.A."/>
            <person name="May G.D."/>
            <person name="Schwartz D.C."/>
            <person name="Rogers J."/>
            <person name="Quetier F."/>
            <person name="Town C.D."/>
            <person name="Roe B.A."/>
        </authorList>
    </citation>
    <scope>NUCLEOTIDE SEQUENCE [LARGE SCALE GENOMIC DNA]</scope>
    <source>
        <strain evidence="2">A17</strain>
        <strain evidence="4 5">cv. Jemalong A17</strain>
    </source>
</reference>
<name>G7JLD9_MEDTR</name>
<evidence type="ECO:0000256" key="1">
    <source>
        <dbReference type="SAM" id="MobiDB-lite"/>
    </source>
</evidence>